<evidence type="ECO:0000256" key="3">
    <source>
        <dbReference type="ARBA" id="ARBA00023002"/>
    </source>
</evidence>
<evidence type="ECO:0000313" key="7">
    <source>
        <dbReference type="Proteomes" id="UP000502706"/>
    </source>
</evidence>
<dbReference type="GO" id="GO:0008270">
    <property type="term" value="F:zinc ion binding"/>
    <property type="evidence" value="ECO:0007669"/>
    <property type="project" value="InterPro"/>
</dbReference>
<comment type="similarity">
    <text evidence="4">Belongs to the zinc-containing alcohol dehydrogenase family.</text>
</comment>
<organism evidence="6 7">
    <name type="scientific">Rubrobacter marinus</name>
    <dbReference type="NCBI Taxonomy" id="2653852"/>
    <lineage>
        <taxon>Bacteria</taxon>
        <taxon>Bacillati</taxon>
        <taxon>Actinomycetota</taxon>
        <taxon>Rubrobacteria</taxon>
        <taxon>Rubrobacterales</taxon>
        <taxon>Rubrobacteraceae</taxon>
        <taxon>Rubrobacter</taxon>
    </lineage>
</organism>
<dbReference type="SUPFAM" id="SSF51735">
    <property type="entry name" value="NAD(P)-binding Rossmann-fold domains"/>
    <property type="match status" value="1"/>
</dbReference>
<comment type="cofactor">
    <cofactor evidence="4">
        <name>Zn(2+)</name>
        <dbReference type="ChEBI" id="CHEBI:29105"/>
    </cofactor>
</comment>
<dbReference type="PROSITE" id="PS00059">
    <property type="entry name" value="ADH_ZINC"/>
    <property type="match status" value="1"/>
</dbReference>
<keyword evidence="7" id="KW-1185">Reference proteome</keyword>
<dbReference type="Proteomes" id="UP000502706">
    <property type="component" value="Chromosome"/>
</dbReference>
<name>A0A6G8Q0K2_9ACTN</name>
<dbReference type="PANTHER" id="PTHR43401">
    <property type="entry name" value="L-THREONINE 3-DEHYDROGENASE"/>
    <property type="match status" value="1"/>
</dbReference>
<dbReference type="InterPro" id="IPR013154">
    <property type="entry name" value="ADH-like_N"/>
</dbReference>
<dbReference type="RefSeq" id="WP_166397677.1">
    <property type="nucleotide sequence ID" value="NZ_CP045121.1"/>
</dbReference>
<dbReference type="AlphaFoldDB" id="A0A6G8Q0K2"/>
<dbReference type="InterPro" id="IPR036291">
    <property type="entry name" value="NAD(P)-bd_dom_sf"/>
</dbReference>
<dbReference type="InterPro" id="IPR020843">
    <property type="entry name" value="ER"/>
</dbReference>
<dbReference type="Pfam" id="PF08240">
    <property type="entry name" value="ADH_N"/>
    <property type="match status" value="1"/>
</dbReference>
<dbReference type="InterPro" id="IPR002328">
    <property type="entry name" value="ADH_Zn_CS"/>
</dbReference>
<dbReference type="KEGG" id="rmar:GBA65_17380"/>
<dbReference type="Gene3D" id="3.40.50.720">
    <property type="entry name" value="NAD(P)-binding Rossmann-like Domain"/>
    <property type="match status" value="1"/>
</dbReference>
<evidence type="ECO:0000313" key="6">
    <source>
        <dbReference type="EMBL" id="QIN80001.1"/>
    </source>
</evidence>
<dbReference type="SMART" id="SM00829">
    <property type="entry name" value="PKS_ER"/>
    <property type="match status" value="1"/>
</dbReference>
<accession>A0A6G8Q0K2</accession>
<protein>
    <submittedName>
        <fullName evidence="6">Zinc-binding dehydrogenase</fullName>
    </submittedName>
</protein>
<dbReference type="Gene3D" id="3.90.180.10">
    <property type="entry name" value="Medium-chain alcohol dehydrogenases, catalytic domain"/>
    <property type="match status" value="1"/>
</dbReference>
<evidence type="ECO:0000259" key="5">
    <source>
        <dbReference type="SMART" id="SM00829"/>
    </source>
</evidence>
<sequence length="367" mass="39578">MTAKRSRSAVLEALDSIAMREFPVPEIREDDALIEVERTGICHTDVDLLHGAVRYADLPLILGHEITGRIAKIGPVASRRWEVVEGDRVAVEAMVRCGFCRSCIEGSYRYCTERVGYGTFVSAERPPHLWGAYSECMYLAPGSLVHKLPDDLSPDLAILLNVAISNAIQWTIKQAGVRLGDAVVVQGVDPIGLSCVAVAREAGADPVVATGLGIDGYRLEMAASFGASAVLDVDNEDVVERVSELTGGDMADAVIDVTGSGQAVRKSLELVRPMGTVISAGVTGDGTLSPMPLDTLLYKEIRLQGVFTNDSWSMRRAIDLARQHKYPFESLVTHRFPLERAQEAVLTAGRELPDVSPIKVTIAPNGV</sequence>
<dbReference type="SUPFAM" id="SSF50129">
    <property type="entry name" value="GroES-like"/>
    <property type="match status" value="1"/>
</dbReference>
<dbReference type="PANTHER" id="PTHR43401:SF2">
    <property type="entry name" value="L-THREONINE 3-DEHYDROGENASE"/>
    <property type="match status" value="1"/>
</dbReference>
<feature type="domain" description="Enoyl reductase (ER)" evidence="5">
    <location>
        <begin position="12"/>
        <end position="346"/>
    </location>
</feature>
<dbReference type="InterPro" id="IPR011032">
    <property type="entry name" value="GroES-like_sf"/>
</dbReference>
<dbReference type="InterPro" id="IPR050129">
    <property type="entry name" value="Zn_alcohol_dh"/>
</dbReference>
<keyword evidence="2 4" id="KW-0862">Zinc</keyword>
<keyword evidence="3" id="KW-0560">Oxidoreductase</keyword>
<evidence type="ECO:0000256" key="2">
    <source>
        <dbReference type="ARBA" id="ARBA00022833"/>
    </source>
</evidence>
<gene>
    <name evidence="6" type="ORF">GBA65_17380</name>
</gene>
<dbReference type="Pfam" id="PF00107">
    <property type="entry name" value="ADH_zinc_N"/>
    <property type="match status" value="1"/>
</dbReference>
<dbReference type="EMBL" id="CP045121">
    <property type="protein sequence ID" value="QIN80001.1"/>
    <property type="molecule type" value="Genomic_DNA"/>
</dbReference>
<dbReference type="InterPro" id="IPR013149">
    <property type="entry name" value="ADH-like_C"/>
</dbReference>
<dbReference type="GO" id="GO:0016491">
    <property type="term" value="F:oxidoreductase activity"/>
    <property type="evidence" value="ECO:0007669"/>
    <property type="project" value="UniProtKB-KW"/>
</dbReference>
<evidence type="ECO:0000256" key="4">
    <source>
        <dbReference type="RuleBase" id="RU361277"/>
    </source>
</evidence>
<reference evidence="6 7" key="1">
    <citation type="submission" date="2019-10" db="EMBL/GenBank/DDBJ databases">
        <title>Rubrobacter sp nov SCSIO 52915 isolated from a deep-sea sediment in the South China Sea.</title>
        <authorList>
            <person name="Chen R.W."/>
        </authorList>
    </citation>
    <scope>NUCLEOTIDE SEQUENCE [LARGE SCALE GENOMIC DNA]</scope>
    <source>
        <strain evidence="6 7">SCSIO 52915</strain>
    </source>
</reference>
<proteinExistence type="inferred from homology"/>
<keyword evidence="1 4" id="KW-0479">Metal-binding</keyword>
<evidence type="ECO:0000256" key="1">
    <source>
        <dbReference type="ARBA" id="ARBA00022723"/>
    </source>
</evidence>